<dbReference type="InterPro" id="IPR036397">
    <property type="entry name" value="RNaseH_sf"/>
</dbReference>
<keyword evidence="2" id="KW-1185">Reference proteome</keyword>
<evidence type="ECO:0000313" key="2">
    <source>
        <dbReference type="Proteomes" id="UP000257109"/>
    </source>
</evidence>
<sequence length="129" mass="14965">MFLMFGVLIFWASNGYSYILLVVDYVSRWVEAIATKSNDAKVVVGFLKSNIFYRFMTKGVTFATKLCPPYSTSMGWCIELPQHTTPRQMAKLKYSIGKSRNTLQMMVNRSRKDWSRLLEDALWAHKTAY</sequence>
<comment type="caution">
    <text evidence="1">The sequence shown here is derived from an EMBL/GenBank/DDBJ whole genome shotgun (WGS) entry which is preliminary data.</text>
</comment>
<dbReference type="EMBL" id="QJKJ01002300">
    <property type="protein sequence ID" value="RDY03445.1"/>
    <property type="molecule type" value="Genomic_DNA"/>
</dbReference>
<reference evidence="1" key="1">
    <citation type="submission" date="2018-05" db="EMBL/GenBank/DDBJ databases">
        <title>Draft genome of Mucuna pruriens seed.</title>
        <authorList>
            <person name="Nnadi N.E."/>
            <person name="Vos R."/>
            <person name="Hasami M.H."/>
            <person name="Devisetty U.K."/>
            <person name="Aguiy J.C."/>
        </authorList>
    </citation>
    <scope>NUCLEOTIDE SEQUENCE [LARGE SCALE GENOMIC DNA]</scope>
    <source>
        <strain evidence="1">JCA_2017</strain>
    </source>
</reference>
<evidence type="ECO:0000313" key="1">
    <source>
        <dbReference type="EMBL" id="RDY03445.1"/>
    </source>
</evidence>
<dbReference type="AlphaFoldDB" id="A0A371HKW6"/>
<proteinExistence type="predicted"/>
<dbReference type="Proteomes" id="UP000257109">
    <property type="component" value="Unassembled WGS sequence"/>
</dbReference>
<dbReference type="GO" id="GO:0003676">
    <property type="term" value="F:nucleic acid binding"/>
    <property type="evidence" value="ECO:0007669"/>
    <property type="project" value="InterPro"/>
</dbReference>
<gene>
    <name evidence="1" type="ORF">CR513_12989</name>
</gene>
<dbReference type="SUPFAM" id="SSF53098">
    <property type="entry name" value="Ribonuclease H-like"/>
    <property type="match status" value="1"/>
</dbReference>
<feature type="non-terminal residue" evidence="1">
    <location>
        <position position="1"/>
    </location>
</feature>
<protein>
    <recommendedName>
        <fullName evidence="3">Integrase catalytic domain-containing protein</fullName>
    </recommendedName>
</protein>
<name>A0A371HKW6_MUCPR</name>
<organism evidence="1 2">
    <name type="scientific">Mucuna pruriens</name>
    <name type="common">Velvet bean</name>
    <name type="synonym">Dolichos pruriens</name>
    <dbReference type="NCBI Taxonomy" id="157652"/>
    <lineage>
        <taxon>Eukaryota</taxon>
        <taxon>Viridiplantae</taxon>
        <taxon>Streptophyta</taxon>
        <taxon>Embryophyta</taxon>
        <taxon>Tracheophyta</taxon>
        <taxon>Spermatophyta</taxon>
        <taxon>Magnoliopsida</taxon>
        <taxon>eudicotyledons</taxon>
        <taxon>Gunneridae</taxon>
        <taxon>Pentapetalae</taxon>
        <taxon>rosids</taxon>
        <taxon>fabids</taxon>
        <taxon>Fabales</taxon>
        <taxon>Fabaceae</taxon>
        <taxon>Papilionoideae</taxon>
        <taxon>50 kb inversion clade</taxon>
        <taxon>NPAAA clade</taxon>
        <taxon>indigoferoid/millettioid clade</taxon>
        <taxon>Phaseoleae</taxon>
        <taxon>Mucuna</taxon>
    </lineage>
</organism>
<evidence type="ECO:0008006" key="3">
    <source>
        <dbReference type="Google" id="ProtNLM"/>
    </source>
</evidence>
<accession>A0A371HKW6</accession>
<dbReference type="OrthoDB" id="1713704at2759"/>
<dbReference type="InterPro" id="IPR012337">
    <property type="entry name" value="RNaseH-like_sf"/>
</dbReference>
<dbReference type="Gene3D" id="3.30.420.10">
    <property type="entry name" value="Ribonuclease H-like superfamily/Ribonuclease H"/>
    <property type="match status" value="1"/>
</dbReference>